<proteinExistence type="predicted"/>
<evidence type="ECO:0000313" key="4">
    <source>
        <dbReference type="Proteomes" id="UP000195913"/>
    </source>
</evidence>
<reference evidence="3 4" key="1">
    <citation type="submission" date="2017-02" db="EMBL/GenBank/DDBJ databases">
        <authorList>
            <person name="Peterson S.W."/>
        </authorList>
    </citation>
    <scope>NUCLEOTIDE SEQUENCE [LARGE SCALE GENOMIC DNA]</scope>
    <source>
        <strain evidence="3 4">B Ar 00.02</strain>
    </source>
</reference>
<sequence>MVIDGLMASAAPEEIRAAVAAGTRVHILFHLSLLAEGGLAPAEAERVRAGEHGALRAAHTVICTSNWAADDVVDRYGPLPTVVVLPGTTPAPLAGGSSPPHLLMLASLTPRKNQLAVLRALASLTDLPWRTRLVGPDTMAPDYARRVRDFAATTFAPERVQVTGALTGSELEEIWAGTDLLLLVSRAETFGMVVTEALAHGIPAVVGAGTGAEEALALAGAALPGAAVEPDDPVALEAVLRHWLTTASRRASWQHAAVNARDRLPTWNQSANHMLRILAP</sequence>
<dbReference type="SUPFAM" id="SSF53756">
    <property type="entry name" value="UDP-Glycosyltransferase/glycogen phosphorylase"/>
    <property type="match status" value="1"/>
</dbReference>
<accession>A0A1R4GQX3</accession>
<evidence type="ECO:0000313" key="3">
    <source>
        <dbReference type="EMBL" id="SJM70514.1"/>
    </source>
</evidence>
<dbReference type="GO" id="GO:0009103">
    <property type="term" value="P:lipopolysaccharide biosynthetic process"/>
    <property type="evidence" value="ECO:0007669"/>
    <property type="project" value="TreeGrafter"/>
</dbReference>
<organism evidence="3 4">
    <name type="scientific">Arthrobacter rhombi</name>
    <dbReference type="NCBI Taxonomy" id="71253"/>
    <lineage>
        <taxon>Bacteria</taxon>
        <taxon>Bacillati</taxon>
        <taxon>Actinomycetota</taxon>
        <taxon>Actinomycetes</taxon>
        <taxon>Micrococcales</taxon>
        <taxon>Micrococcaceae</taxon>
        <taxon>Arthrobacter</taxon>
    </lineage>
</organism>
<dbReference type="AlphaFoldDB" id="A0A1R4GQX3"/>
<dbReference type="Proteomes" id="UP000195913">
    <property type="component" value="Unassembled WGS sequence"/>
</dbReference>
<keyword evidence="1 3" id="KW-0808">Transferase</keyword>
<dbReference type="Gene3D" id="3.40.50.2000">
    <property type="entry name" value="Glycogen Phosphorylase B"/>
    <property type="match status" value="2"/>
</dbReference>
<dbReference type="InterPro" id="IPR001296">
    <property type="entry name" value="Glyco_trans_1"/>
</dbReference>
<evidence type="ECO:0000256" key="1">
    <source>
        <dbReference type="ARBA" id="ARBA00022679"/>
    </source>
</evidence>
<dbReference type="PANTHER" id="PTHR46401">
    <property type="entry name" value="GLYCOSYLTRANSFERASE WBBK-RELATED"/>
    <property type="match status" value="1"/>
</dbReference>
<feature type="domain" description="Glycosyl transferase family 1" evidence="2">
    <location>
        <begin position="99"/>
        <end position="257"/>
    </location>
</feature>
<name>A0A1R4GQX3_9MICC</name>
<gene>
    <name evidence="3" type="ORF">FM101_12515</name>
</gene>
<dbReference type="EMBL" id="FUHW01000040">
    <property type="protein sequence ID" value="SJM70514.1"/>
    <property type="molecule type" value="Genomic_DNA"/>
</dbReference>
<dbReference type="Pfam" id="PF00534">
    <property type="entry name" value="Glycos_transf_1"/>
    <property type="match status" value="1"/>
</dbReference>
<keyword evidence="4" id="KW-1185">Reference proteome</keyword>
<evidence type="ECO:0000259" key="2">
    <source>
        <dbReference type="Pfam" id="PF00534"/>
    </source>
</evidence>
<dbReference type="CDD" id="cd03801">
    <property type="entry name" value="GT4_PimA-like"/>
    <property type="match status" value="1"/>
</dbReference>
<protein>
    <submittedName>
        <fullName evidence="3">Glycosyl transferase, group 1</fullName>
    </submittedName>
</protein>
<dbReference type="GO" id="GO:0016757">
    <property type="term" value="F:glycosyltransferase activity"/>
    <property type="evidence" value="ECO:0007669"/>
    <property type="project" value="InterPro"/>
</dbReference>
<dbReference type="PANTHER" id="PTHR46401:SF2">
    <property type="entry name" value="GLYCOSYLTRANSFERASE WBBK-RELATED"/>
    <property type="match status" value="1"/>
</dbReference>